<dbReference type="RefSeq" id="WP_079324758.1">
    <property type="nucleotide sequence ID" value="NZ_MXAP01000039.1"/>
</dbReference>
<protein>
    <submittedName>
        <fullName evidence="2">Uncharacterized protein</fullName>
    </submittedName>
</protein>
<dbReference type="EMBL" id="MXAP01000039">
    <property type="protein sequence ID" value="OPH39406.1"/>
    <property type="molecule type" value="Genomic_DNA"/>
</dbReference>
<evidence type="ECO:0000313" key="1">
    <source>
        <dbReference type="EMBL" id="OPH39406.1"/>
    </source>
</evidence>
<name>A0A378QR02_9GAMM</name>
<proteinExistence type="predicted"/>
<dbReference type="Proteomes" id="UP000254618">
    <property type="component" value="Unassembled WGS sequence"/>
</dbReference>
<reference evidence="1 3" key="1">
    <citation type="submission" date="2017-03" db="EMBL/GenBank/DDBJ databases">
        <title>Draft genome sequence of Moraxella equi CCUG 4950T type strain.</title>
        <authorList>
            <person name="Salva-Serra F."/>
            <person name="Engstrom-Jakobsson H."/>
            <person name="Thorell K."/>
            <person name="Jaen-Luchoro D."/>
            <person name="Gonzales-Siles L."/>
            <person name="Karlsson R."/>
            <person name="Yazdan S."/>
            <person name="Boulund F."/>
            <person name="Johnning A."/>
            <person name="Engstrand L."/>
            <person name="Kristiansson E."/>
            <person name="Moore E."/>
        </authorList>
    </citation>
    <scope>NUCLEOTIDE SEQUENCE [LARGE SCALE GENOMIC DNA]</scope>
    <source>
        <strain evidence="1 3">CCUG 4950</strain>
    </source>
</reference>
<organism evidence="2 4">
    <name type="scientific">Moraxella equi</name>
    <dbReference type="NCBI Taxonomy" id="60442"/>
    <lineage>
        <taxon>Bacteria</taxon>
        <taxon>Pseudomonadati</taxon>
        <taxon>Pseudomonadota</taxon>
        <taxon>Gammaproteobacteria</taxon>
        <taxon>Moraxellales</taxon>
        <taxon>Moraxellaceae</taxon>
        <taxon>Moraxella</taxon>
    </lineage>
</organism>
<evidence type="ECO:0000313" key="4">
    <source>
        <dbReference type="Proteomes" id="UP000254618"/>
    </source>
</evidence>
<gene>
    <name evidence="1" type="ORF">B5J93_03840</name>
    <name evidence="2" type="ORF">NCTC11012_01549</name>
</gene>
<reference evidence="2 4" key="2">
    <citation type="submission" date="2018-06" db="EMBL/GenBank/DDBJ databases">
        <authorList>
            <consortium name="Pathogen Informatics"/>
            <person name="Doyle S."/>
        </authorList>
    </citation>
    <scope>NUCLEOTIDE SEQUENCE [LARGE SCALE GENOMIC DNA]</scope>
    <source>
        <strain evidence="2 4">NCTC11012</strain>
    </source>
</reference>
<accession>A0A378QR02</accession>
<dbReference type="EMBL" id="UGQF01000001">
    <property type="protein sequence ID" value="STZ03307.1"/>
    <property type="molecule type" value="Genomic_DNA"/>
</dbReference>
<keyword evidence="3" id="KW-1185">Reference proteome</keyword>
<dbReference type="Proteomes" id="UP000190777">
    <property type="component" value="Unassembled WGS sequence"/>
</dbReference>
<evidence type="ECO:0000313" key="3">
    <source>
        <dbReference type="Proteomes" id="UP000190777"/>
    </source>
</evidence>
<evidence type="ECO:0000313" key="2">
    <source>
        <dbReference type="EMBL" id="STZ03307.1"/>
    </source>
</evidence>
<dbReference type="AlphaFoldDB" id="A0A378QR02"/>
<sequence>MIFKSKYYLKFPNNLFGDFGKKILIGKKGSVIDNEKIYSIIGNINFSKDEDFSFLPSKLGRFSKFNADGKEIVRRDLEKVNEVAMRYYTRWAFHGRDNRVEVEDYYYITYKKYPRDYKDAPNVLVSYTQGYFVLELDIDDDEEFNLHKLNLMLELFGSELTILDVNNGFLVEKAKPLRWEILRAGRYTKEELLSRVKRSLSSQKRTLLRKLLKRD</sequence>